<evidence type="ECO:0000256" key="2">
    <source>
        <dbReference type="ARBA" id="ARBA00005189"/>
    </source>
</evidence>
<evidence type="ECO:0000256" key="5">
    <source>
        <dbReference type="ARBA" id="ARBA00022898"/>
    </source>
</evidence>
<dbReference type="InterPro" id="IPR015422">
    <property type="entry name" value="PyrdxlP-dep_Trfase_small"/>
</dbReference>
<evidence type="ECO:0000313" key="8">
    <source>
        <dbReference type="EMBL" id="SFA37931.1"/>
    </source>
</evidence>
<evidence type="ECO:0000313" key="9">
    <source>
        <dbReference type="Proteomes" id="UP000198836"/>
    </source>
</evidence>
<reference evidence="9" key="1">
    <citation type="submission" date="2016-10" db="EMBL/GenBank/DDBJ databases">
        <authorList>
            <person name="Varghese N."/>
            <person name="Submissions S."/>
        </authorList>
    </citation>
    <scope>NUCLEOTIDE SEQUENCE [LARGE SCALE GENOMIC DNA]</scope>
    <source>
        <strain evidence="9">DSM 18130</strain>
    </source>
</reference>
<dbReference type="SUPFAM" id="SSF53383">
    <property type="entry name" value="PLP-dependent transferases"/>
    <property type="match status" value="1"/>
</dbReference>
<accession>A0A1I0SEI7</accession>
<sequence>MRKVEQFISGKLQERKDKLSIRNLSINIPPVDFCSNDYLGFARSGELKDRMNTTLASMPHHLNGAGGSRLLSGNTRFTEETEQFIADFHQAESGLIFNSGYDANVGLLSSVPQRGDTIITDELIHASIIDGCRLSHATRFKFYHNDINDLESKLKLAKGNIFVVVESVYSMDGDIAPLPAISNLCERYDANLIVDEAHATGIFGAKGQGLINHFNLTEGVFARIVTFGKALGVHGAVVLGSKNLRHYLINFARSFIYTTAAPIHNIVAVNCAYQYLCEIDHQLIHQRITVFRKALKEHHIKALDSESTIQGVLFSSNEATKKAAASLQSKGFDVRAILSPTVATGKERLRICLHTYNTDEEIKLLVNHLKELN</sequence>
<dbReference type="AlphaFoldDB" id="A0A1I0SEI7"/>
<proteinExistence type="inferred from homology"/>
<dbReference type="Gene3D" id="3.90.1150.10">
    <property type="entry name" value="Aspartate Aminotransferase, domain 1"/>
    <property type="match status" value="1"/>
</dbReference>
<dbReference type="InterPro" id="IPR015421">
    <property type="entry name" value="PyrdxlP-dep_Trfase_major"/>
</dbReference>
<dbReference type="RefSeq" id="WP_090978997.1">
    <property type="nucleotide sequence ID" value="NZ_FOJM01000001.1"/>
</dbReference>
<keyword evidence="5 6" id="KW-0663">Pyridoxal phosphate</keyword>
<comment type="similarity">
    <text evidence="3">Belongs to the class-II pyridoxal-phosphate-dependent aminotransferase family. BioF subfamily.</text>
</comment>
<evidence type="ECO:0000259" key="7">
    <source>
        <dbReference type="Pfam" id="PF00155"/>
    </source>
</evidence>
<dbReference type="OrthoDB" id="9807157at2"/>
<dbReference type="Proteomes" id="UP000198836">
    <property type="component" value="Unassembled WGS sequence"/>
</dbReference>
<organism evidence="8 9">
    <name type="scientific">Pedobacter suwonensis</name>
    <dbReference type="NCBI Taxonomy" id="332999"/>
    <lineage>
        <taxon>Bacteria</taxon>
        <taxon>Pseudomonadati</taxon>
        <taxon>Bacteroidota</taxon>
        <taxon>Sphingobacteriia</taxon>
        <taxon>Sphingobacteriales</taxon>
        <taxon>Sphingobacteriaceae</taxon>
        <taxon>Pedobacter</taxon>
    </lineage>
</organism>
<evidence type="ECO:0000256" key="3">
    <source>
        <dbReference type="ARBA" id="ARBA00010008"/>
    </source>
</evidence>
<protein>
    <submittedName>
        <fullName evidence="8">8-amino-7-oxononanoate synthase</fullName>
    </submittedName>
</protein>
<dbReference type="GO" id="GO:0030170">
    <property type="term" value="F:pyridoxal phosphate binding"/>
    <property type="evidence" value="ECO:0007669"/>
    <property type="project" value="InterPro"/>
</dbReference>
<gene>
    <name evidence="8" type="ORF">SAMN04488511_10168</name>
</gene>
<feature type="domain" description="Aminotransferase class I/classII large" evidence="7">
    <location>
        <begin position="31"/>
        <end position="369"/>
    </location>
</feature>
<dbReference type="EMBL" id="FOJM01000001">
    <property type="protein sequence ID" value="SFA37931.1"/>
    <property type="molecule type" value="Genomic_DNA"/>
</dbReference>
<keyword evidence="4" id="KW-0808">Transferase</keyword>
<keyword evidence="9" id="KW-1185">Reference proteome</keyword>
<dbReference type="GO" id="GO:0016740">
    <property type="term" value="F:transferase activity"/>
    <property type="evidence" value="ECO:0007669"/>
    <property type="project" value="UniProtKB-KW"/>
</dbReference>
<dbReference type="PANTHER" id="PTHR13693:SF77">
    <property type="entry name" value="8-AMINO-7-OXONONANOATE SYNTHASE"/>
    <property type="match status" value="1"/>
</dbReference>
<evidence type="ECO:0000256" key="4">
    <source>
        <dbReference type="ARBA" id="ARBA00022679"/>
    </source>
</evidence>
<comment type="pathway">
    <text evidence="2">Lipid metabolism.</text>
</comment>
<dbReference type="InterPro" id="IPR001917">
    <property type="entry name" value="Aminotrans_II_pyridoxalP_BS"/>
</dbReference>
<dbReference type="Pfam" id="PF00155">
    <property type="entry name" value="Aminotran_1_2"/>
    <property type="match status" value="1"/>
</dbReference>
<dbReference type="Gene3D" id="3.40.640.10">
    <property type="entry name" value="Type I PLP-dependent aspartate aminotransferase-like (Major domain)"/>
    <property type="match status" value="1"/>
</dbReference>
<evidence type="ECO:0000256" key="6">
    <source>
        <dbReference type="RuleBase" id="RU003693"/>
    </source>
</evidence>
<dbReference type="InterPro" id="IPR050087">
    <property type="entry name" value="AON_synthase_class-II"/>
</dbReference>
<dbReference type="STRING" id="332999.SAMN04488511_10168"/>
<name>A0A1I0SEI7_9SPHI</name>
<dbReference type="PANTHER" id="PTHR13693">
    <property type="entry name" value="CLASS II AMINOTRANSFERASE/8-AMINO-7-OXONONANOATE SYNTHASE"/>
    <property type="match status" value="1"/>
</dbReference>
<dbReference type="InterPro" id="IPR004839">
    <property type="entry name" value="Aminotransferase_I/II_large"/>
</dbReference>
<evidence type="ECO:0000256" key="1">
    <source>
        <dbReference type="ARBA" id="ARBA00001933"/>
    </source>
</evidence>
<dbReference type="PROSITE" id="PS00599">
    <property type="entry name" value="AA_TRANSFER_CLASS_2"/>
    <property type="match status" value="1"/>
</dbReference>
<dbReference type="InterPro" id="IPR015424">
    <property type="entry name" value="PyrdxlP-dep_Trfase"/>
</dbReference>
<comment type="cofactor">
    <cofactor evidence="1 6">
        <name>pyridoxal 5'-phosphate</name>
        <dbReference type="ChEBI" id="CHEBI:597326"/>
    </cofactor>
</comment>